<keyword evidence="8 9" id="KW-0472">Membrane</keyword>
<organism evidence="11 12">
    <name type="scientific">Streptomyces tendae</name>
    <dbReference type="NCBI Taxonomy" id="1932"/>
    <lineage>
        <taxon>Bacteria</taxon>
        <taxon>Bacillati</taxon>
        <taxon>Actinomycetota</taxon>
        <taxon>Actinomycetes</taxon>
        <taxon>Kitasatosporales</taxon>
        <taxon>Streptomycetaceae</taxon>
        <taxon>Streptomyces</taxon>
    </lineage>
</organism>
<evidence type="ECO:0000256" key="5">
    <source>
        <dbReference type="ARBA" id="ARBA00022519"/>
    </source>
</evidence>
<evidence type="ECO:0000256" key="4">
    <source>
        <dbReference type="ARBA" id="ARBA00022475"/>
    </source>
</evidence>
<feature type="transmembrane region" description="Helical" evidence="9">
    <location>
        <begin position="282"/>
        <end position="302"/>
    </location>
</feature>
<comment type="similarity">
    <text evidence="2 9">Belongs to the ABC-2 integral membrane protein family.</text>
</comment>
<dbReference type="InterPro" id="IPR047817">
    <property type="entry name" value="ABC2_TM_bact-type"/>
</dbReference>
<dbReference type="RefSeq" id="WP_150154817.1">
    <property type="nucleotide sequence ID" value="NZ_CP043959.1"/>
</dbReference>
<keyword evidence="7 9" id="KW-1133">Transmembrane helix</keyword>
<dbReference type="PROSITE" id="PS51012">
    <property type="entry name" value="ABC_TM2"/>
    <property type="match status" value="1"/>
</dbReference>
<sequence>MSETTHDGTVAVTAPVSPDEGLPAAELAAKYGLSVSGARPPLGAYVRQLWGRRHFILAFSQAKLTAQYSRAKLGQLWQVATPLLNAAVYFFIFGLLLGAKRGIPSDVYVPFLVTGVFVFTFTQSSVLAGVRAISGNLGLVRALHFPRASLPVSFALQQLQQLLFSLIVLAVIMVGFGSYPSLSWLLVVPALALQFLFNTGLALIFARMGSNTPDLAQLMPFVLRTWMYASGVMFSIPAMLEDKNVPAWLADVLQWNPAAVYMDLVRFAMIDEYGSSYLPPHIWAFALGWAVLAAVVGFVYFWKAEERYGRG</sequence>
<feature type="transmembrane region" description="Helical" evidence="9">
    <location>
        <begin position="154"/>
        <end position="176"/>
    </location>
</feature>
<dbReference type="EMBL" id="CP043959">
    <property type="protein sequence ID" value="QER87028.1"/>
    <property type="molecule type" value="Genomic_DNA"/>
</dbReference>
<keyword evidence="12" id="KW-1185">Reference proteome</keyword>
<keyword evidence="6 9" id="KW-0812">Transmembrane</keyword>
<evidence type="ECO:0000256" key="3">
    <source>
        <dbReference type="ARBA" id="ARBA00022448"/>
    </source>
</evidence>
<evidence type="ECO:0000256" key="2">
    <source>
        <dbReference type="ARBA" id="ARBA00007783"/>
    </source>
</evidence>
<name>A0ABX5ZRF0_STRTE</name>
<evidence type="ECO:0000313" key="11">
    <source>
        <dbReference type="EMBL" id="QER87028.1"/>
    </source>
</evidence>
<dbReference type="Proteomes" id="UP000324308">
    <property type="component" value="Chromosome"/>
</dbReference>
<keyword evidence="4 9" id="KW-1003">Cell membrane</keyword>
<dbReference type="PANTHER" id="PTHR30413:SF8">
    <property type="entry name" value="TRANSPORT PERMEASE PROTEIN"/>
    <property type="match status" value="1"/>
</dbReference>
<keyword evidence="5" id="KW-0997">Cell inner membrane</keyword>
<feature type="domain" description="ABC transmembrane type-2" evidence="10">
    <location>
        <begin position="73"/>
        <end position="304"/>
    </location>
</feature>
<feature type="transmembrane region" description="Helical" evidence="9">
    <location>
        <begin position="76"/>
        <end position="99"/>
    </location>
</feature>
<protein>
    <recommendedName>
        <fullName evidence="9">Transport permease protein</fullName>
    </recommendedName>
</protein>
<dbReference type="InterPro" id="IPR013525">
    <property type="entry name" value="ABC2_TM"/>
</dbReference>
<keyword evidence="3 9" id="KW-0813">Transport</keyword>
<evidence type="ECO:0000256" key="7">
    <source>
        <dbReference type="ARBA" id="ARBA00022989"/>
    </source>
</evidence>
<evidence type="ECO:0000256" key="9">
    <source>
        <dbReference type="RuleBase" id="RU361157"/>
    </source>
</evidence>
<comment type="subcellular location">
    <subcellularLocation>
        <location evidence="1">Cell inner membrane</location>
        <topology evidence="1">Multi-pass membrane protein</topology>
    </subcellularLocation>
    <subcellularLocation>
        <location evidence="9">Cell membrane</location>
        <topology evidence="9">Multi-pass membrane protein</topology>
    </subcellularLocation>
</comment>
<dbReference type="PANTHER" id="PTHR30413">
    <property type="entry name" value="INNER MEMBRANE TRANSPORT PERMEASE"/>
    <property type="match status" value="1"/>
</dbReference>
<evidence type="ECO:0000256" key="8">
    <source>
        <dbReference type="ARBA" id="ARBA00023136"/>
    </source>
</evidence>
<evidence type="ECO:0000256" key="1">
    <source>
        <dbReference type="ARBA" id="ARBA00004429"/>
    </source>
</evidence>
<dbReference type="Pfam" id="PF01061">
    <property type="entry name" value="ABC2_membrane"/>
    <property type="match status" value="1"/>
</dbReference>
<accession>A0ABX5ZRF0</accession>
<evidence type="ECO:0000313" key="12">
    <source>
        <dbReference type="Proteomes" id="UP000324308"/>
    </source>
</evidence>
<evidence type="ECO:0000259" key="10">
    <source>
        <dbReference type="PROSITE" id="PS51012"/>
    </source>
</evidence>
<reference evidence="11 12" key="1">
    <citation type="submission" date="2019-09" db="EMBL/GenBank/DDBJ databases">
        <title>Draft genome sequence of the Ebosin-producing strain Streptomyces sp. 139.</title>
        <authorList>
            <person name="Ai L."/>
            <person name="Geng M."/>
            <person name="Ma M."/>
            <person name="Bai L."/>
        </authorList>
    </citation>
    <scope>NUCLEOTIDE SEQUENCE [LARGE SCALE GENOMIC DNA]</scope>
    <source>
        <strain evidence="11 12">139</strain>
    </source>
</reference>
<proteinExistence type="inferred from homology"/>
<feature type="transmembrane region" description="Helical" evidence="9">
    <location>
        <begin position="218"/>
        <end position="240"/>
    </location>
</feature>
<feature type="transmembrane region" description="Helical" evidence="9">
    <location>
        <begin position="111"/>
        <end position="133"/>
    </location>
</feature>
<gene>
    <name evidence="11" type="ORF">F3L20_15000</name>
</gene>
<feature type="transmembrane region" description="Helical" evidence="9">
    <location>
        <begin position="182"/>
        <end position="206"/>
    </location>
</feature>
<evidence type="ECO:0000256" key="6">
    <source>
        <dbReference type="ARBA" id="ARBA00022692"/>
    </source>
</evidence>